<keyword evidence="2" id="KW-1185">Reference proteome</keyword>
<evidence type="ECO:0000313" key="2">
    <source>
        <dbReference type="Proteomes" id="UP000489600"/>
    </source>
</evidence>
<reference evidence="1" key="1">
    <citation type="submission" date="2019-07" db="EMBL/GenBank/DDBJ databases">
        <authorList>
            <person name="Dittberner H."/>
        </authorList>
    </citation>
    <scope>NUCLEOTIDE SEQUENCE [LARGE SCALE GENOMIC DNA]</scope>
</reference>
<proteinExistence type="predicted"/>
<organism evidence="1 2">
    <name type="scientific">Arabis nemorensis</name>
    <dbReference type="NCBI Taxonomy" id="586526"/>
    <lineage>
        <taxon>Eukaryota</taxon>
        <taxon>Viridiplantae</taxon>
        <taxon>Streptophyta</taxon>
        <taxon>Embryophyta</taxon>
        <taxon>Tracheophyta</taxon>
        <taxon>Spermatophyta</taxon>
        <taxon>Magnoliopsida</taxon>
        <taxon>eudicotyledons</taxon>
        <taxon>Gunneridae</taxon>
        <taxon>Pentapetalae</taxon>
        <taxon>rosids</taxon>
        <taxon>malvids</taxon>
        <taxon>Brassicales</taxon>
        <taxon>Brassicaceae</taxon>
        <taxon>Arabideae</taxon>
        <taxon>Arabis</taxon>
    </lineage>
</organism>
<name>A0A565AVK1_9BRAS</name>
<dbReference type="AlphaFoldDB" id="A0A565AVK1"/>
<sequence>MASLCCNLTYWLVKHPNIYSKFHRTEGETLGCLLCLCSSLRLPVRHIPPLLCL</sequence>
<protein>
    <submittedName>
        <fullName evidence="1">Uncharacterized protein</fullName>
    </submittedName>
</protein>
<dbReference type="Proteomes" id="UP000489600">
    <property type="component" value="Unassembled WGS sequence"/>
</dbReference>
<dbReference type="EMBL" id="CABITT030000001">
    <property type="protein sequence ID" value="VVA93387.1"/>
    <property type="molecule type" value="Genomic_DNA"/>
</dbReference>
<comment type="caution">
    <text evidence="1">The sequence shown here is derived from an EMBL/GenBank/DDBJ whole genome shotgun (WGS) entry which is preliminary data.</text>
</comment>
<evidence type="ECO:0000313" key="1">
    <source>
        <dbReference type="EMBL" id="VVA93387.1"/>
    </source>
</evidence>
<gene>
    <name evidence="1" type="ORF">ANE_LOCUS3832</name>
</gene>
<accession>A0A565AVK1</accession>